<keyword evidence="3 5" id="KW-0862">Zinc</keyword>
<dbReference type="EMBL" id="CP013107">
    <property type="protein sequence ID" value="APG92324.1"/>
    <property type="molecule type" value="Genomic_DNA"/>
</dbReference>
<evidence type="ECO:0000256" key="5">
    <source>
        <dbReference type="RuleBase" id="RU361277"/>
    </source>
</evidence>
<evidence type="ECO:0000313" key="7">
    <source>
        <dbReference type="Proteomes" id="UP000182306"/>
    </source>
</evidence>
<evidence type="ECO:0000256" key="3">
    <source>
        <dbReference type="ARBA" id="ARBA00022833"/>
    </source>
</evidence>
<evidence type="ECO:0000256" key="2">
    <source>
        <dbReference type="ARBA" id="ARBA00022723"/>
    </source>
</evidence>
<dbReference type="SMART" id="SM00829">
    <property type="entry name" value="PKS_ER"/>
    <property type="match status" value="1"/>
</dbReference>
<dbReference type="InterPro" id="IPR002328">
    <property type="entry name" value="ADH_Zn_CS"/>
</dbReference>
<keyword evidence="4 6" id="KW-0560">Oxidoreductase</keyword>
<proteinExistence type="inferred from homology"/>
<keyword evidence="7" id="KW-1185">Reference proteome</keyword>
<name>A0A1L3LQF4_9HYPH</name>
<dbReference type="GO" id="GO:0004022">
    <property type="term" value="F:alcohol dehydrogenase (NAD+) activity"/>
    <property type="evidence" value="ECO:0007669"/>
    <property type="project" value="UniProtKB-EC"/>
</dbReference>
<dbReference type="KEGG" id="same:SAMCFNEI73_Ch3059"/>
<comment type="similarity">
    <text evidence="5">Belongs to the zinc-containing alcohol dehydrogenase family.</text>
</comment>
<dbReference type="PROSITE" id="PS00059">
    <property type="entry name" value="ADH_ZINC"/>
    <property type="match status" value="1"/>
</dbReference>
<gene>
    <name evidence="6" type="primary">adhC</name>
    <name evidence="6" type="ORF">SAMCFNEI73_Ch3059</name>
</gene>
<comment type="cofactor">
    <cofactor evidence="1 5">
        <name>Zn(2+)</name>
        <dbReference type="ChEBI" id="CHEBI:29105"/>
    </cofactor>
</comment>
<dbReference type="InterPro" id="IPR047109">
    <property type="entry name" value="CAD-like"/>
</dbReference>
<dbReference type="OrthoDB" id="9806940at2"/>
<sequence length="348" mass="37744">MAIARGYAATDASQPLAPFTFERREPRDDDVVIDIQYCGVCHSDIHQARNEWGNSTFPMVPGHEIVGIVRAVGSKVTKFKRGDRVGVGCFVDSCTTCATRDLDLEHYMPGLVVTYNGVEADGKTPTQGGYSDHIVVKEGYVLSIPANLPLDAAAPLLCAGITLYSPLRHWKAGPGKKVAIVGMGGLGHMGVKLAHAMGAEVTVLSQSLSKKEDGLKLGADHYYATNDPQTFEKLAGNFDLIICTVGTEIDWNAYLNLLKVDGDFVVVGIPEKPVPVHAFSLVPARRSISGSMIGSIKETQEMLDFCGEHGIVSEIETIRMEEVNAAYERVLKSDVRYRFVIDMASIKA</sequence>
<dbReference type="SUPFAM" id="SSF50129">
    <property type="entry name" value="GroES-like"/>
    <property type="match status" value="1"/>
</dbReference>
<evidence type="ECO:0000256" key="4">
    <source>
        <dbReference type="ARBA" id="ARBA00023002"/>
    </source>
</evidence>
<dbReference type="Pfam" id="PF08240">
    <property type="entry name" value="ADH_N"/>
    <property type="match status" value="1"/>
</dbReference>
<dbReference type="InterPro" id="IPR011032">
    <property type="entry name" value="GroES-like_sf"/>
</dbReference>
<dbReference type="InterPro" id="IPR036291">
    <property type="entry name" value="NAD(P)-bd_dom_sf"/>
</dbReference>
<dbReference type="STRING" id="194963.SAMCFNEI73_Ch3059"/>
<dbReference type="Gene3D" id="3.90.180.10">
    <property type="entry name" value="Medium-chain alcohol dehydrogenases, catalytic domain"/>
    <property type="match status" value="1"/>
</dbReference>
<evidence type="ECO:0000313" key="6">
    <source>
        <dbReference type="EMBL" id="APG92324.1"/>
    </source>
</evidence>
<dbReference type="GO" id="GO:0008106">
    <property type="term" value="F:alcohol dehydrogenase (NADP+) activity"/>
    <property type="evidence" value="ECO:0007669"/>
    <property type="project" value="UniProtKB-ARBA"/>
</dbReference>
<evidence type="ECO:0000256" key="1">
    <source>
        <dbReference type="ARBA" id="ARBA00001947"/>
    </source>
</evidence>
<dbReference type="InterPro" id="IPR013154">
    <property type="entry name" value="ADH-like_N"/>
</dbReference>
<dbReference type="CDD" id="cd05283">
    <property type="entry name" value="CAD1"/>
    <property type="match status" value="1"/>
</dbReference>
<dbReference type="EC" id="1.1.1.1" evidence="6"/>
<keyword evidence="2 5" id="KW-0479">Metal-binding</keyword>
<dbReference type="Proteomes" id="UP000182306">
    <property type="component" value="Chromosome"/>
</dbReference>
<dbReference type="FunFam" id="3.40.50.720:FF:000022">
    <property type="entry name" value="Cinnamyl alcohol dehydrogenase"/>
    <property type="match status" value="1"/>
</dbReference>
<dbReference type="AlphaFoldDB" id="A0A1L3LQF4"/>
<dbReference type="SUPFAM" id="SSF51735">
    <property type="entry name" value="NAD(P)-binding Rossmann-fold domains"/>
    <property type="match status" value="1"/>
</dbReference>
<reference evidence="6 7" key="1">
    <citation type="submission" date="2015-10" db="EMBL/GenBank/DDBJ databases">
        <title>Genomic differences between typical nodule nitrogen-fixing rhizobial strains and those coming from bean seeds.</title>
        <authorList>
            <person name="Peralta H."/>
            <person name="Aguilar-Vera A."/>
            <person name="Diaz R."/>
            <person name="Mora Y."/>
            <person name="Martinez-Batallar G."/>
            <person name="Salazar E."/>
            <person name="Vargas-Lagunas C."/>
            <person name="Encarnacion S."/>
            <person name="Girard L."/>
            <person name="Mora J."/>
        </authorList>
    </citation>
    <scope>NUCLEOTIDE SEQUENCE [LARGE SCALE GENOMIC DNA]</scope>
    <source>
        <strain evidence="6 7">CFNEI 73</strain>
    </source>
</reference>
<dbReference type="RefSeq" id="WP_064253980.1">
    <property type="nucleotide sequence ID" value="NZ_CP013107.1"/>
</dbReference>
<dbReference type="InterPro" id="IPR013149">
    <property type="entry name" value="ADH-like_C"/>
</dbReference>
<dbReference type="PANTHER" id="PTHR42683">
    <property type="entry name" value="ALDEHYDE REDUCTASE"/>
    <property type="match status" value="1"/>
</dbReference>
<protein>
    <submittedName>
        <fullName evidence="6">NADP-dependent alcohol dehydrogenase C 2</fullName>
        <ecNumber evidence="6">1.1.1.1</ecNumber>
    </submittedName>
</protein>
<dbReference type="GO" id="GO:0008270">
    <property type="term" value="F:zinc ion binding"/>
    <property type="evidence" value="ECO:0007669"/>
    <property type="project" value="InterPro"/>
</dbReference>
<dbReference type="Gene3D" id="3.40.50.720">
    <property type="entry name" value="NAD(P)-binding Rossmann-like Domain"/>
    <property type="match status" value="1"/>
</dbReference>
<organism evidence="6 7">
    <name type="scientific">Sinorhizobium americanum</name>
    <dbReference type="NCBI Taxonomy" id="194963"/>
    <lineage>
        <taxon>Bacteria</taxon>
        <taxon>Pseudomonadati</taxon>
        <taxon>Pseudomonadota</taxon>
        <taxon>Alphaproteobacteria</taxon>
        <taxon>Hyphomicrobiales</taxon>
        <taxon>Rhizobiaceae</taxon>
        <taxon>Sinorhizobium/Ensifer group</taxon>
        <taxon>Sinorhizobium</taxon>
    </lineage>
</organism>
<accession>A0A1L3LQF4</accession>
<dbReference type="Pfam" id="PF00107">
    <property type="entry name" value="ADH_zinc_N"/>
    <property type="match status" value="1"/>
</dbReference>
<dbReference type="InterPro" id="IPR020843">
    <property type="entry name" value="ER"/>
</dbReference>